<keyword evidence="3" id="KW-0472">Membrane</keyword>
<dbReference type="AlphaFoldDB" id="A0A315ZSV5"/>
<dbReference type="CDD" id="cd00761">
    <property type="entry name" value="Glyco_tranf_GTA_type"/>
    <property type="match status" value="1"/>
</dbReference>
<dbReference type="RefSeq" id="WP_109713168.1">
    <property type="nucleotide sequence ID" value="NZ_QGDS01000012.1"/>
</dbReference>
<name>A0A315ZSV5_9FIRM</name>
<dbReference type="EMBL" id="UHJJ01000012">
    <property type="protein sequence ID" value="SUQ15385.1"/>
    <property type="molecule type" value="Genomic_DNA"/>
</dbReference>
<dbReference type="InterPro" id="IPR029044">
    <property type="entry name" value="Nucleotide-diphossugar_trans"/>
</dbReference>
<keyword evidence="3" id="KW-0812">Transmembrane</keyword>
<gene>
    <name evidence="5" type="ORF">SAMN05216529_11233</name>
</gene>
<sequence>MELVSIIVPVYHVQDHYLRACIESILQQEYQKIELILVDDGSKNNEGLICDEYRNADERVKVIHQENQGVSAARNRGMREAEGTWICFVDADDWIEKNMIKEVLENMAGRAPDMVVWNLYFNYPSREIIRKNYPESIWVEEPQRLEEARLFLLRTIAVRKRELKIPTLGMPVCHLYKRKIIEKHDITFDISFKQGEDKLFNYQYYMHIRNFLYLNLPLYHYRIHQESTTHTFFREHVETSTRILKKYYEIEPEIQNNFEFRNTYYIRVMYIAWFLIGRYYLKKGGRMTALIREFSVLMRTEPYREAIRNAKLSDMEFSMTKIRMLMLKYHMYRFLFGDIWLENKKK</sequence>
<evidence type="ECO:0000259" key="4">
    <source>
        <dbReference type="Pfam" id="PF00535"/>
    </source>
</evidence>
<protein>
    <submittedName>
        <fullName evidence="5">Glycosyl transferase family 2</fullName>
    </submittedName>
</protein>
<evidence type="ECO:0000313" key="5">
    <source>
        <dbReference type="EMBL" id="SUQ15385.1"/>
    </source>
</evidence>
<dbReference type="Pfam" id="PF00535">
    <property type="entry name" value="Glycos_transf_2"/>
    <property type="match status" value="1"/>
</dbReference>
<dbReference type="Gene3D" id="3.90.550.10">
    <property type="entry name" value="Spore Coat Polysaccharide Biosynthesis Protein SpsA, Chain A"/>
    <property type="match status" value="1"/>
</dbReference>
<keyword evidence="1" id="KW-0328">Glycosyltransferase</keyword>
<evidence type="ECO:0000313" key="6">
    <source>
        <dbReference type="Proteomes" id="UP000254051"/>
    </source>
</evidence>
<dbReference type="InterPro" id="IPR001173">
    <property type="entry name" value="Glyco_trans_2-like"/>
</dbReference>
<dbReference type="PANTHER" id="PTHR22916">
    <property type="entry name" value="GLYCOSYLTRANSFERASE"/>
    <property type="match status" value="1"/>
</dbReference>
<dbReference type="GO" id="GO:0016757">
    <property type="term" value="F:glycosyltransferase activity"/>
    <property type="evidence" value="ECO:0007669"/>
    <property type="project" value="UniProtKB-KW"/>
</dbReference>
<dbReference type="PANTHER" id="PTHR22916:SF51">
    <property type="entry name" value="GLYCOSYLTRANSFERASE EPSH-RELATED"/>
    <property type="match status" value="1"/>
</dbReference>
<feature type="transmembrane region" description="Helical" evidence="3">
    <location>
        <begin position="264"/>
        <end position="281"/>
    </location>
</feature>
<organism evidence="5 6">
    <name type="scientific">Faecalicatena contorta</name>
    <dbReference type="NCBI Taxonomy" id="39482"/>
    <lineage>
        <taxon>Bacteria</taxon>
        <taxon>Bacillati</taxon>
        <taxon>Bacillota</taxon>
        <taxon>Clostridia</taxon>
        <taxon>Lachnospirales</taxon>
        <taxon>Lachnospiraceae</taxon>
        <taxon>Faecalicatena</taxon>
    </lineage>
</organism>
<evidence type="ECO:0000256" key="3">
    <source>
        <dbReference type="SAM" id="Phobius"/>
    </source>
</evidence>
<reference evidence="6" key="1">
    <citation type="submission" date="2017-07" db="EMBL/GenBank/DDBJ databases">
        <authorList>
            <person name="Varghese N."/>
            <person name="Submissions S."/>
        </authorList>
    </citation>
    <scope>NUCLEOTIDE SEQUENCE [LARGE SCALE GENOMIC DNA]</scope>
    <source>
        <strain evidence="6">NLAE-zl-C134</strain>
    </source>
</reference>
<dbReference type="SUPFAM" id="SSF53448">
    <property type="entry name" value="Nucleotide-diphospho-sugar transferases"/>
    <property type="match status" value="1"/>
</dbReference>
<keyword evidence="3" id="KW-1133">Transmembrane helix</keyword>
<dbReference type="Proteomes" id="UP000254051">
    <property type="component" value="Unassembled WGS sequence"/>
</dbReference>
<keyword evidence="2 5" id="KW-0808">Transferase</keyword>
<evidence type="ECO:0000256" key="2">
    <source>
        <dbReference type="ARBA" id="ARBA00022679"/>
    </source>
</evidence>
<evidence type="ECO:0000256" key="1">
    <source>
        <dbReference type="ARBA" id="ARBA00022676"/>
    </source>
</evidence>
<dbReference type="OrthoDB" id="3189257at2"/>
<accession>A0A315ZSV5</accession>
<keyword evidence="6" id="KW-1185">Reference proteome</keyword>
<feature type="domain" description="Glycosyltransferase 2-like" evidence="4">
    <location>
        <begin position="5"/>
        <end position="183"/>
    </location>
</feature>
<proteinExistence type="predicted"/>